<proteinExistence type="predicted"/>
<dbReference type="OrthoDB" id="8062037at2759"/>
<evidence type="ECO:0000313" key="2">
    <source>
        <dbReference type="Proteomes" id="UP000800094"/>
    </source>
</evidence>
<dbReference type="AlphaFoldDB" id="A0A6A6IKN4"/>
<protein>
    <submittedName>
        <fullName evidence="1">Uncharacterized protein</fullName>
    </submittedName>
</protein>
<dbReference type="GeneID" id="54586425"/>
<reference evidence="1" key="1">
    <citation type="journal article" date="2020" name="Stud. Mycol.">
        <title>101 Dothideomycetes genomes: a test case for predicting lifestyles and emergence of pathogens.</title>
        <authorList>
            <person name="Haridas S."/>
            <person name="Albert R."/>
            <person name="Binder M."/>
            <person name="Bloem J."/>
            <person name="Labutti K."/>
            <person name="Salamov A."/>
            <person name="Andreopoulos B."/>
            <person name="Baker S."/>
            <person name="Barry K."/>
            <person name="Bills G."/>
            <person name="Bluhm B."/>
            <person name="Cannon C."/>
            <person name="Castanera R."/>
            <person name="Culley D."/>
            <person name="Daum C."/>
            <person name="Ezra D."/>
            <person name="Gonzalez J."/>
            <person name="Henrissat B."/>
            <person name="Kuo A."/>
            <person name="Liang C."/>
            <person name="Lipzen A."/>
            <person name="Lutzoni F."/>
            <person name="Magnuson J."/>
            <person name="Mondo S."/>
            <person name="Nolan M."/>
            <person name="Ohm R."/>
            <person name="Pangilinan J."/>
            <person name="Park H.-J."/>
            <person name="Ramirez L."/>
            <person name="Alfaro M."/>
            <person name="Sun H."/>
            <person name="Tritt A."/>
            <person name="Yoshinaga Y."/>
            <person name="Zwiers L.-H."/>
            <person name="Turgeon B."/>
            <person name="Goodwin S."/>
            <person name="Spatafora J."/>
            <person name="Crous P."/>
            <person name="Grigoriev I."/>
        </authorList>
    </citation>
    <scope>NUCLEOTIDE SEQUENCE</scope>
    <source>
        <strain evidence="1">CBS 122368</strain>
    </source>
</reference>
<keyword evidence="2" id="KW-1185">Reference proteome</keyword>
<organism evidence="1 2">
    <name type="scientific">Trematosphaeria pertusa</name>
    <dbReference type="NCBI Taxonomy" id="390896"/>
    <lineage>
        <taxon>Eukaryota</taxon>
        <taxon>Fungi</taxon>
        <taxon>Dikarya</taxon>
        <taxon>Ascomycota</taxon>
        <taxon>Pezizomycotina</taxon>
        <taxon>Dothideomycetes</taxon>
        <taxon>Pleosporomycetidae</taxon>
        <taxon>Pleosporales</taxon>
        <taxon>Massarineae</taxon>
        <taxon>Trematosphaeriaceae</taxon>
        <taxon>Trematosphaeria</taxon>
    </lineage>
</organism>
<gene>
    <name evidence="1" type="ORF">BU26DRAFT_562942</name>
</gene>
<dbReference type="EMBL" id="ML987193">
    <property type="protein sequence ID" value="KAF2250981.1"/>
    <property type="molecule type" value="Genomic_DNA"/>
</dbReference>
<name>A0A6A6IKN4_9PLEO</name>
<dbReference type="RefSeq" id="XP_033685985.1">
    <property type="nucleotide sequence ID" value="XM_033833095.1"/>
</dbReference>
<sequence>MNQRRGSCPNCRRELFEPERLRFESAQRGNTRVAALRDTRPAEEDIDVRAAVAAPLARLSTNASPPRPHRFAAVTAENRKLWECVQSAFARKWAEFTGDLSIIRWQEIVNTACAAFSQHFDATNPLSGYITLDSLINLSACAALVEHCAEPERVGIRHSDFNTLVTLAGRKLRRVQSSYRSVPVQYERLLNYKDPVGAHQLTEYQVREDEMRARWIVGLRVRTRGLGADPYGRINI</sequence>
<evidence type="ECO:0000313" key="1">
    <source>
        <dbReference type="EMBL" id="KAF2250981.1"/>
    </source>
</evidence>
<accession>A0A6A6IKN4</accession>
<dbReference type="Proteomes" id="UP000800094">
    <property type="component" value="Unassembled WGS sequence"/>
</dbReference>